<dbReference type="SUPFAM" id="SSF56349">
    <property type="entry name" value="DNA breaking-rejoining enzymes"/>
    <property type="match status" value="1"/>
</dbReference>
<protein>
    <recommendedName>
        <fullName evidence="4">Tyr recombinase domain-containing protein</fullName>
    </recommendedName>
</protein>
<organism evidence="2 3">
    <name type="scientific">Teichococcus globiformis</name>
    <dbReference type="NCBI Taxonomy" id="2307229"/>
    <lineage>
        <taxon>Bacteria</taxon>
        <taxon>Pseudomonadati</taxon>
        <taxon>Pseudomonadota</taxon>
        <taxon>Alphaproteobacteria</taxon>
        <taxon>Acetobacterales</taxon>
        <taxon>Roseomonadaceae</taxon>
        <taxon>Roseomonas</taxon>
    </lineage>
</organism>
<evidence type="ECO:0000313" key="2">
    <source>
        <dbReference type="EMBL" id="MFC3125123.1"/>
    </source>
</evidence>
<dbReference type="InterPro" id="IPR013762">
    <property type="entry name" value="Integrase-like_cat_sf"/>
</dbReference>
<gene>
    <name evidence="2" type="ORF">ACFOD4_08630</name>
</gene>
<evidence type="ECO:0000313" key="3">
    <source>
        <dbReference type="Proteomes" id="UP001595593"/>
    </source>
</evidence>
<comment type="caution">
    <text evidence="2">The sequence shown here is derived from an EMBL/GenBank/DDBJ whole genome shotgun (WGS) entry which is preliminary data.</text>
</comment>
<dbReference type="EMBL" id="JBHRTN010000008">
    <property type="protein sequence ID" value="MFC3125123.1"/>
    <property type="molecule type" value="Genomic_DNA"/>
</dbReference>
<keyword evidence="3" id="KW-1185">Reference proteome</keyword>
<evidence type="ECO:0008006" key="4">
    <source>
        <dbReference type="Google" id="ProtNLM"/>
    </source>
</evidence>
<accession>A0ABV7G0Q5</accession>
<dbReference type="Gene3D" id="1.10.443.10">
    <property type="entry name" value="Intergrase catalytic core"/>
    <property type="match status" value="1"/>
</dbReference>
<proteinExistence type="predicted"/>
<keyword evidence="1" id="KW-0233">DNA recombination</keyword>
<dbReference type="Proteomes" id="UP001595593">
    <property type="component" value="Unassembled WGS sequence"/>
</dbReference>
<sequence length="678" mass="76116">MADHHVKHAGPSGQFTFADLKAEHARSIGMEGRRSPGAPNQLAALRLFMAIRGHTDNTPIHPTLTTEFEDQLRSFERSAKAGQRDTPSISDATLLSYRSHLRKWHGWALGLSGKGVRAEVFGKLLQDGIASHREKHPGRTLKEIAALASISFVVLTEWKAGKLATTRRPNRRRLLRLERLLELPVGALTEVVFGRYLSRVDAQALRGAGQQLHPKHGVTRVRYVPAPLPPRIAEFVHGFIQHKTSLYPGENLAGEALDRAPGASWRVIAGNVASAQMFVALAGAFSGYLMLPATLAEAREHVRANWIGGANPLPEGAVEALAPYFVGRGMRAEDIWPHHLVAPDLVGGFLEWRTLRSKSGKESGYHRGYLSRVAIPLVRPEFGYLTQRPELAPDAGGPIRREHAAGGAENAALPSWAERCAKWHRQLRRMRQSLNREHKERDPHAALAAVLDMPNPMDVVDWIIASHRRDKPQGPLIPGVGGISLAQWHRDQLLLRMLPANPLRNRNFREMEWRVDNTGNLYRKGNRWRLRFEPQDFKNERGAASKPYDVELDPALAPWIEAYLLQARPLLLGGNHCDKVFLSRNGTPFNAVNLSQLVFNLTDRHIRGIVDARGFRTHAYRHIAATSYLRANPRDFLTVADMLHDRHETVLRNYNRSNPEDGLRRWAEWRASAVRRAA</sequence>
<reference evidence="3" key="1">
    <citation type="journal article" date="2019" name="Int. J. Syst. Evol. Microbiol.">
        <title>The Global Catalogue of Microorganisms (GCM) 10K type strain sequencing project: providing services to taxonomists for standard genome sequencing and annotation.</title>
        <authorList>
            <consortium name="The Broad Institute Genomics Platform"/>
            <consortium name="The Broad Institute Genome Sequencing Center for Infectious Disease"/>
            <person name="Wu L."/>
            <person name="Ma J."/>
        </authorList>
    </citation>
    <scope>NUCLEOTIDE SEQUENCE [LARGE SCALE GENOMIC DNA]</scope>
    <source>
        <strain evidence="3">KCTC 52094</strain>
    </source>
</reference>
<name>A0ABV7G0Q5_9PROT</name>
<dbReference type="InterPro" id="IPR011010">
    <property type="entry name" value="DNA_brk_join_enz"/>
</dbReference>
<dbReference type="RefSeq" id="WP_379595611.1">
    <property type="nucleotide sequence ID" value="NZ_JBHRTN010000008.1"/>
</dbReference>
<evidence type="ECO:0000256" key="1">
    <source>
        <dbReference type="ARBA" id="ARBA00023172"/>
    </source>
</evidence>